<evidence type="ECO:0000313" key="1">
    <source>
        <dbReference type="EMBL" id="EGI69364.1"/>
    </source>
</evidence>
<dbReference type="AlphaFoldDB" id="F4W8V9"/>
<name>F4W8V9_ACREC</name>
<sequence>MASNRRMLMIIGKLLANKQKVMKVKSIRLLLALMKWTARPTKRWHIKNGPRHGENPRSID</sequence>
<proteinExistence type="predicted"/>
<keyword evidence="2" id="KW-1185">Reference proteome</keyword>
<dbReference type="InParanoid" id="F4W8V9"/>
<protein>
    <submittedName>
        <fullName evidence="1">Uncharacterized protein</fullName>
    </submittedName>
</protein>
<organism evidence="2">
    <name type="scientific">Acromyrmex echinatior</name>
    <name type="common">Panamanian leafcutter ant</name>
    <name type="synonym">Acromyrmex octospinosus echinatior</name>
    <dbReference type="NCBI Taxonomy" id="103372"/>
    <lineage>
        <taxon>Eukaryota</taxon>
        <taxon>Metazoa</taxon>
        <taxon>Ecdysozoa</taxon>
        <taxon>Arthropoda</taxon>
        <taxon>Hexapoda</taxon>
        <taxon>Insecta</taxon>
        <taxon>Pterygota</taxon>
        <taxon>Neoptera</taxon>
        <taxon>Endopterygota</taxon>
        <taxon>Hymenoptera</taxon>
        <taxon>Apocrita</taxon>
        <taxon>Aculeata</taxon>
        <taxon>Formicoidea</taxon>
        <taxon>Formicidae</taxon>
        <taxon>Myrmicinae</taxon>
        <taxon>Acromyrmex</taxon>
    </lineage>
</organism>
<accession>F4W8V9</accession>
<dbReference type="Proteomes" id="UP000007755">
    <property type="component" value="Unassembled WGS sequence"/>
</dbReference>
<reference evidence="1" key="1">
    <citation type="submission" date="2011-02" db="EMBL/GenBank/DDBJ databases">
        <title>The genome of the leaf-cutting ant Acromyrmex echinatior suggests key adaptations to social evolution and fungus farming.</title>
        <authorList>
            <person name="Nygaard S."/>
            <person name="Zhang G."/>
        </authorList>
    </citation>
    <scope>NUCLEOTIDE SEQUENCE</scope>
</reference>
<gene>
    <name evidence="1" type="ORF">G5I_01900</name>
</gene>
<dbReference type="EMBL" id="GL887965">
    <property type="protein sequence ID" value="EGI69364.1"/>
    <property type="molecule type" value="Genomic_DNA"/>
</dbReference>
<evidence type="ECO:0000313" key="2">
    <source>
        <dbReference type="Proteomes" id="UP000007755"/>
    </source>
</evidence>